<evidence type="ECO:0000259" key="1">
    <source>
        <dbReference type="Pfam" id="PF02954"/>
    </source>
</evidence>
<dbReference type="InterPro" id="IPR002197">
    <property type="entry name" value="HTH_Fis"/>
</dbReference>
<dbReference type="AlphaFoldDB" id="A0A941HQ90"/>
<dbReference type="Proteomes" id="UP000675379">
    <property type="component" value="Unassembled WGS sequence"/>
</dbReference>
<dbReference type="EMBL" id="JAGSCS010000008">
    <property type="protein sequence ID" value="MBR0576224.1"/>
    <property type="molecule type" value="Genomic_DNA"/>
</dbReference>
<organism evidence="2 3">
    <name type="scientific">Proteiniclasticum sediminis</name>
    <dbReference type="NCBI Taxonomy" id="2804028"/>
    <lineage>
        <taxon>Bacteria</taxon>
        <taxon>Bacillati</taxon>
        <taxon>Bacillota</taxon>
        <taxon>Clostridia</taxon>
        <taxon>Eubacteriales</taxon>
        <taxon>Clostridiaceae</taxon>
        <taxon>Proteiniclasticum</taxon>
    </lineage>
</organism>
<dbReference type="InterPro" id="IPR009057">
    <property type="entry name" value="Homeodomain-like_sf"/>
</dbReference>
<dbReference type="GO" id="GO:0043565">
    <property type="term" value="F:sequence-specific DNA binding"/>
    <property type="evidence" value="ECO:0007669"/>
    <property type="project" value="InterPro"/>
</dbReference>
<dbReference type="Pfam" id="PF02954">
    <property type="entry name" value="HTH_8"/>
    <property type="match status" value="1"/>
</dbReference>
<evidence type="ECO:0000313" key="3">
    <source>
        <dbReference type="Proteomes" id="UP000675379"/>
    </source>
</evidence>
<dbReference type="RefSeq" id="WP_211801056.1">
    <property type="nucleotide sequence ID" value="NZ_JAGSCS010000008.1"/>
</dbReference>
<comment type="caution">
    <text evidence="2">The sequence shown here is derived from an EMBL/GenBank/DDBJ whole genome shotgun (WGS) entry which is preliminary data.</text>
</comment>
<dbReference type="Gene3D" id="1.10.10.60">
    <property type="entry name" value="Homeodomain-like"/>
    <property type="match status" value="1"/>
</dbReference>
<proteinExistence type="predicted"/>
<protein>
    <recommendedName>
        <fullName evidence="1">DNA binding HTH domain-containing protein</fullName>
    </recommendedName>
</protein>
<gene>
    <name evidence="2" type="ORF">KCG48_07690</name>
</gene>
<reference evidence="2" key="1">
    <citation type="submission" date="2021-04" db="EMBL/GenBank/DDBJ databases">
        <title>Proteiniclasticum sedimins sp. nov., an obligate anaerobic bacterium isolated from anaerobic sludge.</title>
        <authorList>
            <person name="Liu J."/>
        </authorList>
    </citation>
    <scope>NUCLEOTIDE SEQUENCE</scope>
    <source>
        <strain evidence="2">BAD-10</strain>
    </source>
</reference>
<dbReference type="SUPFAM" id="SSF46689">
    <property type="entry name" value="Homeodomain-like"/>
    <property type="match status" value="1"/>
</dbReference>
<name>A0A941HQ90_9CLOT</name>
<keyword evidence="3" id="KW-1185">Reference proteome</keyword>
<feature type="domain" description="DNA binding HTH" evidence="1">
    <location>
        <begin position="165"/>
        <end position="206"/>
    </location>
</feature>
<accession>A0A941HQ90</accession>
<sequence>MMTEFQQEEWKGSADLQHILDHMTFIARDFMQIQCLDSLCLVDRRGTVLFCAGKNGLQNDKAGRGEMTKCLETHPEILQEIKESIRQGEKRKRVLESPLTVLAIPLEGPRKAMGAMVLTYRAEGHSESVCAVDSLFQDLVGIHILRYQGEDQKENLAKCNARLKSLEDYEKFAILAAGEKFHWNITSMAKELEIGRNTLYNKMKRLGIS</sequence>
<evidence type="ECO:0000313" key="2">
    <source>
        <dbReference type="EMBL" id="MBR0576224.1"/>
    </source>
</evidence>